<proteinExistence type="predicted"/>
<evidence type="ECO:0000313" key="2">
    <source>
        <dbReference type="Proteomes" id="UP001295794"/>
    </source>
</evidence>
<dbReference type="EMBL" id="CAVNYO010000071">
    <property type="protein sequence ID" value="CAK5264798.1"/>
    <property type="molecule type" value="Genomic_DNA"/>
</dbReference>
<feature type="non-terminal residue" evidence="1">
    <location>
        <position position="1"/>
    </location>
</feature>
<dbReference type="Proteomes" id="UP001295794">
    <property type="component" value="Unassembled WGS sequence"/>
</dbReference>
<evidence type="ECO:0000313" key="1">
    <source>
        <dbReference type="EMBL" id="CAK5264798.1"/>
    </source>
</evidence>
<comment type="caution">
    <text evidence="1">The sequence shown here is derived from an EMBL/GenBank/DDBJ whole genome shotgun (WGS) entry which is preliminary data.</text>
</comment>
<reference evidence="1" key="1">
    <citation type="submission" date="2023-11" db="EMBL/GenBank/DDBJ databases">
        <authorList>
            <person name="De Vega J J."/>
            <person name="De Vega J J."/>
        </authorList>
    </citation>
    <scope>NUCLEOTIDE SEQUENCE</scope>
</reference>
<accession>A0AAD2GYI6</accession>
<gene>
    <name evidence="1" type="ORF">MYCIT1_LOCUS5280</name>
</gene>
<name>A0AAD2GYI6_9AGAR</name>
<sequence>IDFILNFNWCSRPSEHILKCLFHCCCIFSSFACAQPSFDLSNFVTDNKHIFGIDDLEGEIFCMYRTRVGGGKGVQSVLGSVSKIQAESYECTARVPSKSTWKVDARALRTNDHTSAHVTVHGLYH</sequence>
<protein>
    <submittedName>
        <fullName evidence="1">Uncharacterized protein</fullName>
    </submittedName>
</protein>
<dbReference type="AlphaFoldDB" id="A0AAD2GYI6"/>
<keyword evidence="2" id="KW-1185">Reference proteome</keyword>
<organism evidence="1 2">
    <name type="scientific">Mycena citricolor</name>
    <dbReference type="NCBI Taxonomy" id="2018698"/>
    <lineage>
        <taxon>Eukaryota</taxon>
        <taxon>Fungi</taxon>
        <taxon>Dikarya</taxon>
        <taxon>Basidiomycota</taxon>
        <taxon>Agaricomycotina</taxon>
        <taxon>Agaricomycetes</taxon>
        <taxon>Agaricomycetidae</taxon>
        <taxon>Agaricales</taxon>
        <taxon>Marasmiineae</taxon>
        <taxon>Mycenaceae</taxon>
        <taxon>Mycena</taxon>
    </lineage>
</organism>